<evidence type="ECO:0000256" key="5">
    <source>
        <dbReference type="ARBA" id="ARBA00023136"/>
    </source>
</evidence>
<evidence type="ECO:0000256" key="4">
    <source>
        <dbReference type="ARBA" id="ARBA00022989"/>
    </source>
</evidence>
<feature type="transmembrane region" description="Helical" evidence="6">
    <location>
        <begin position="49"/>
        <end position="66"/>
    </location>
</feature>
<evidence type="ECO:0000256" key="3">
    <source>
        <dbReference type="ARBA" id="ARBA00022692"/>
    </source>
</evidence>
<dbReference type="Pfam" id="PF13396">
    <property type="entry name" value="PLDc_N"/>
    <property type="match status" value="1"/>
</dbReference>
<dbReference type="RefSeq" id="WP_116180233.1">
    <property type="nucleotide sequence ID" value="NZ_CP144375.1"/>
</dbReference>
<name>A0A3E0GYI0_9PSEU</name>
<accession>A0A3E0GYI0</accession>
<protein>
    <submittedName>
        <fullName evidence="8">Phospholipase D-like protein</fullName>
    </submittedName>
</protein>
<feature type="domain" description="Cardiolipin synthase N-terminal" evidence="7">
    <location>
        <begin position="26"/>
        <end position="68"/>
    </location>
</feature>
<evidence type="ECO:0000313" key="9">
    <source>
        <dbReference type="Proteomes" id="UP000256269"/>
    </source>
</evidence>
<evidence type="ECO:0000259" key="7">
    <source>
        <dbReference type="Pfam" id="PF13396"/>
    </source>
</evidence>
<gene>
    <name evidence="8" type="ORF">BCF44_119107</name>
</gene>
<comment type="subcellular location">
    <subcellularLocation>
        <location evidence="1">Cell membrane</location>
        <topology evidence="1">Multi-pass membrane protein</topology>
    </subcellularLocation>
</comment>
<keyword evidence="5 6" id="KW-0472">Membrane</keyword>
<dbReference type="OrthoDB" id="5125307at2"/>
<dbReference type="InterPro" id="IPR027379">
    <property type="entry name" value="CLS_N"/>
</dbReference>
<dbReference type="EMBL" id="QUNO01000019">
    <property type="protein sequence ID" value="REH34831.1"/>
    <property type="molecule type" value="Genomic_DNA"/>
</dbReference>
<dbReference type="GO" id="GO:0005886">
    <property type="term" value="C:plasma membrane"/>
    <property type="evidence" value="ECO:0007669"/>
    <property type="project" value="UniProtKB-SubCell"/>
</dbReference>
<evidence type="ECO:0000256" key="1">
    <source>
        <dbReference type="ARBA" id="ARBA00004651"/>
    </source>
</evidence>
<dbReference type="AlphaFoldDB" id="A0A3E0GYI0"/>
<keyword evidence="4 6" id="KW-1133">Transmembrane helix</keyword>
<proteinExistence type="predicted"/>
<dbReference type="Proteomes" id="UP000256269">
    <property type="component" value="Unassembled WGS sequence"/>
</dbReference>
<sequence>MSRRWKDLTPGQRRWIVLLGTVQLTLAAFAWTDLALRPAEVVNGPKRRWAWLIAVNFVGPLAYLRWGRRLYSDEKR</sequence>
<evidence type="ECO:0000256" key="2">
    <source>
        <dbReference type="ARBA" id="ARBA00022475"/>
    </source>
</evidence>
<keyword evidence="9" id="KW-1185">Reference proteome</keyword>
<keyword evidence="2" id="KW-1003">Cell membrane</keyword>
<organism evidence="8 9">
    <name type="scientific">Kutzneria buriramensis</name>
    <dbReference type="NCBI Taxonomy" id="1045776"/>
    <lineage>
        <taxon>Bacteria</taxon>
        <taxon>Bacillati</taxon>
        <taxon>Actinomycetota</taxon>
        <taxon>Actinomycetes</taxon>
        <taxon>Pseudonocardiales</taxon>
        <taxon>Pseudonocardiaceae</taxon>
        <taxon>Kutzneria</taxon>
    </lineage>
</organism>
<evidence type="ECO:0000256" key="6">
    <source>
        <dbReference type="SAM" id="Phobius"/>
    </source>
</evidence>
<comment type="caution">
    <text evidence="8">The sequence shown here is derived from an EMBL/GenBank/DDBJ whole genome shotgun (WGS) entry which is preliminary data.</text>
</comment>
<evidence type="ECO:0000313" key="8">
    <source>
        <dbReference type="EMBL" id="REH34831.1"/>
    </source>
</evidence>
<keyword evidence="3 6" id="KW-0812">Transmembrane</keyword>
<reference evidence="8 9" key="1">
    <citation type="submission" date="2018-08" db="EMBL/GenBank/DDBJ databases">
        <title>Genomic Encyclopedia of Archaeal and Bacterial Type Strains, Phase II (KMG-II): from individual species to whole genera.</title>
        <authorList>
            <person name="Goeker M."/>
        </authorList>
    </citation>
    <scope>NUCLEOTIDE SEQUENCE [LARGE SCALE GENOMIC DNA]</scope>
    <source>
        <strain evidence="8 9">DSM 45791</strain>
    </source>
</reference>